<evidence type="ECO:0000313" key="3">
    <source>
        <dbReference type="Proteomes" id="UP001642409"/>
    </source>
</evidence>
<dbReference type="EMBL" id="CATOUU010000022">
    <property type="protein sequence ID" value="CAI9913307.1"/>
    <property type="molecule type" value="Genomic_DNA"/>
</dbReference>
<dbReference type="AlphaFoldDB" id="A0AA86N5L6"/>
<gene>
    <name evidence="2" type="ORF">HINF_LOCUS53260</name>
    <name evidence="1" type="ORF">HINF_LOCUS952</name>
</gene>
<protein>
    <submittedName>
        <fullName evidence="2">Hypothetical_protein</fullName>
    </submittedName>
</protein>
<proteinExistence type="predicted"/>
<evidence type="ECO:0000313" key="2">
    <source>
        <dbReference type="EMBL" id="CAL6067930.1"/>
    </source>
</evidence>
<dbReference type="EMBL" id="CAXDID020000270">
    <property type="protein sequence ID" value="CAL6067930.1"/>
    <property type="molecule type" value="Genomic_DNA"/>
</dbReference>
<organism evidence="1">
    <name type="scientific">Hexamita inflata</name>
    <dbReference type="NCBI Taxonomy" id="28002"/>
    <lineage>
        <taxon>Eukaryota</taxon>
        <taxon>Metamonada</taxon>
        <taxon>Diplomonadida</taxon>
        <taxon>Hexamitidae</taxon>
        <taxon>Hexamitinae</taxon>
        <taxon>Hexamita</taxon>
    </lineage>
</organism>
<sequence>MQQSINANNSTIGEIVQAAISSVENTIMLELDGEIKYISVKRNLNDTDMQDLQSSNSILEFQKPKQVTKLSQLNFRVTKPDLTFQKDSDQSTNIFSEFSLFK</sequence>
<keyword evidence="3" id="KW-1185">Reference proteome</keyword>
<dbReference type="Proteomes" id="UP001642409">
    <property type="component" value="Unassembled WGS sequence"/>
</dbReference>
<reference evidence="1" key="1">
    <citation type="submission" date="2023-06" db="EMBL/GenBank/DDBJ databases">
        <authorList>
            <person name="Kurt Z."/>
        </authorList>
    </citation>
    <scope>NUCLEOTIDE SEQUENCE</scope>
</reference>
<reference evidence="2 3" key="2">
    <citation type="submission" date="2024-07" db="EMBL/GenBank/DDBJ databases">
        <authorList>
            <person name="Akdeniz Z."/>
        </authorList>
    </citation>
    <scope>NUCLEOTIDE SEQUENCE [LARGE SCALE GENOMIC DNA]</scope>
</reference>
<evidence type="ECO:0000313" key="1">
    <source>
        <dbReference type="EMBL" id="CAI9913307.1"/>
    </source>
</evidence>
<comment type="caution">
    <text evidence="1">The sequence shown here is derived from an EMBL/GenBank/DDBJ whole genome shotgun (WGS) entry which is preliminary data.</text>
</comment>
<accession>A0AA86N5L6</accession>
<name>A0AA86N5L6_9EUKA</name>